<dbReference type="NCBIfam" id="NF041742">
    <property type="entry name" value="WGxxGxxG_fam"/>
    <property type="match status" value="1"/>
</dbReference>
<evidence type="ECO:0000256" key="1">
    <source>
        <dbReference type="SAM" id="MobiDB-lite"/>
    </source>
</evidence>
<organism evidence="3 4">
    <name type="scientific">Paenibacillus helianthi</name>
    <dbReference type="NCBI Taxonomy" id="1349432"/>
    <lineage>
        <taxon>Bacteria</taxon>
        <taxon>Bacillati</taxon>
        <taxon>Bacillota</taxon>
        <taxon>Bacilli</taxon>
        <taxon>Bacillales</taxon>
        <taxon>Paenibacillaceae</taxon>
        <taxon>Paenibacillus</taxon>
    </lineage>
</organism>
<feature type="region of interest" description="Disordered" evidence="1">
    <location>
        <begin position="39"/>
        <end position="58"/>
    </location>
</feature>
<name>A0ABX3EVA7_9BACL</name>
<accession>A0ABX3EVA7</accession>
<evidence type="ECO:0000313" key="4">
    <source>
        <dbReference type="Proteomes" id="UP000186058"/>
    </source>
</evidence>
<feature type="chain" id="PRO_5047072826" description="WGxxGxxG-CTERM domain-containing protein" evidence="2">
    <location>
        <begin position="27"/>
        <end position="131"/>
    </location>
</feature>
<comment type="caution">
    <text evidence="3">The sequence shown here is derived from an EMBL/GenBank/DDBJ whole genome shotgun (WGS) entry which is preliminary data.</text>
</comment>
<dbReference type="RefSeq" id="WP_074085616.1">
    <property type="nucleotide sequence ID" value="NZ_LVWI01000002.1"/>
</dbReference>
<dbReference type="Proteomes" id="UP000186058">
    <property type="component" value="Unassembled WGS sequence"/>
</dbReference>
<reference evidence="3 4" key="1">
    <citation type="submission" date="2016-03" db="EMBL/GenBank/DDBJ databases">
        <authorList>
            <person name="Sant'Anna F.H."/>
            <person name="Ambrosini A."/>
            <person name="Souza R."/>
            <person name="Bach E."/>
            <person name="Fernandes G."/>
            <person name="Balsanelli E."/>
            <person name="Baura V.A."/>
            <person name="Souza E.M."/>
            <person name="Passaglia L."/>
        </authorList>
    </citation>
    <scope>NUCLEOTIDE SEQUENCE [LARGE SCALE GENOMIC DNA]</scope>
    <source>
        <strain evidence="3 4">P26E</strain>
    </source>
</reference>
<proteinExistence type="predicted"/>
<dbReference type="NCBIfam" id="NF038039">
    <property type="entry name" value="WGxxGxxG-CTERM"/>
    <property type="match status" value="1"/>
</dbReference>
<evidence type="ECO:0008006" key="5">
    <source>
        <dbReference type="Google" id="ProtNLM"/>
    </source>
</evidence>
<feature type="compositionally biased region" description="Polar residues" evidence="1">
    <location>
        <begin position="41"/>
        <end position="58"/>
    </location>
</feature>
<keyword evidence="4" id="KW-1185">Reference proteome</keyword>
<keyword evidence="2" id="KW-0732">Signal</keyword>
<evidence type="ECO:0000313" key="3">
    <source>
        <dbReference type="EMBL" id="OKP91059.1"/>
    </source>
</evidence>
<feature type="region of interest" description="Disordered" evidence="1">
    <location>
        <begin position="66"/>
        <end position="102"/>
    </location>
</feature>
<feature type="compositionally biased region" description="Low complexity" evidence="1">
    <location>
        <begin position="73"/>
        <end position="102"/>
    </location>
</feature>
<feature type="signal peptide" evidence="2">
    <location>
        <begin position="1"/>
        <end position="26"/>
    </location>
</feature>
<dbReference type="EMBL" id="LVWI01000002">
    <property type="protein sequence ID" value="OKP91059.1"/>
    <property type="molecule type" value="Genomic_DNA"/>
</dbReference>
<evidence type="ECO:0000256" key="2">
    <source>
        <dbReference type="SAM" id="SignalP"/>
    </source>
</evidence>
<protein>
    <recommendedName>
        <fullName evidence="5">WGxxGxxG-CTERM domain-containing protein</fullName>
    </recommendedName>
</protein>
<sequence length="131" mass="13829">MNKLITSLACGTVLSMSLLGVGYASSASGTTGMGGTAPVYNGSSTNDHMMNNTTGTLRNNDTIMRDKIRTGDNTTVSPLSNTTTTGRYRATSTTTNATDNDNNRSNWGWLGLVGLLGLAGMRSKSGERERR</sequence>
<gene>
    <name evidence="3" type="ORF">A3844_04230</name>
</gene>